<dbReference type="RefSeq" id="WP_371437770.1">
    <property type="nucleotide sequence ID" value="NZ_JBHSRS010000013.1"/>
</dbReference>
<feature type="transmembrane region" description="Helical" evidence="6">
    <location>
        <begin position="36"/>
        <end position="54"/>
    </location>
</feature>
<feature type="domain" description="GtrA/DPMS transmembrane" evidence="7">
    <location>
        <begin position="6"/>
        <end position="120"/>
    </location>
</feature>
<keyword evidence="9" id="KW-1185">Reference proteome</keyword>
<protein>
    <submittedName>
        <fullName evidence="8">GtrA family protein</fullName>
    </submittedName>
</protein>
<evidence type="ECO:0000313" key="8">
    <source>
        <dbReference type="EMBL" id="MFC6280589.1"/>
    </source>
</evidence>
<gene>
    <name evidence="8" type="ORF">ACFQND_05015</name>
</gene>
<organism evidence="8 9">
    <name type="scientific">Polaromonas aquatica</name>
    <dbReference type="NCBI Taxonomy" id="332657"/>
    <lineage>
        <taxon>Bacteria</taxon>
        <taxon>Pseudomonadati</taxon>
        <taxon>Pseudomonadota</taxon>
        <taxon>Betaproteobacteria</taxon>
        <taxon>Burkholderiales</taxon>
        <taxon>Comamonadaceae</taxon>
        <taxon>Polaromonas</taxon>
    </lineage>
</organism>
<evidence type="ECO:0000256" key="3">
    <source>
        <dbReference type="ARBA" id="ARBA00022692"/>
    </source>
</evidence>
<comment type="similarity">
    <text evidence="2">Belongs to the GtrA family.</text>
</comment>
<feature type="transmembrane region" description="Helical" evidence="6">
    <location>
        <begin position="7"/>
        <end position="30"/>
    </location>
</feature>
<accession>A0ABW1TUJ1</accession>
<reference evidence="9" key="1">
    <citation type="journal article" date="2019" name="Int. J. Syst. Evol. Microbiol.">
        <title>The Global Catalogue of Microorganisms (GCM) 10K type strain sequencing project: providing services to taxonomists for standard genome sequencing and annotation.</title>
        <authorList>
            <consortium name="The Broad Institute Genomics Platform"/>
            <consortium name="The Broad Institute Genome Sequencing Center for Infectious Disease"/>
            <person name="Wu L."/>
            <person name="Ma J."/>
        </authorList>
    </citation>
    <scope>NUCLEOTIDE SEQUENCE [LARGE SCALE GENOMIC DNA]</scope>
    <source>
        <strain evidence="9">CCUG 39402</strain>
    </source>
</reference>
<sequence>MIFFWYTLAGGIATAVHYAVLLILVEVFAFAPAPSAAIGALCGAAVSYIVNRLITFPGTTVRHQLAIPRFLAVAIAGALINGGLVWAGVHLLAWHYLAAQAVATIVVLGLTYRLNRSWTFA</sequence>
<keyword evidence="5 6" id="KW-0472">Membrane</keyword>
<keyword evidence="4 6" id="KW-1133">Transmembrane helix</keyword>
<feature type="transmembrane region" description="Helical" evidence="6">
    <location>
        <begin position="66"/>
        <end position="87"/>
    </location>
</feature>
<evidence type="ECO:0000256" key="1">
    <source>
        <dbReference type="ARBA" id="ARBA00004141"/>
    </source>
</evidence>
<name>A0ABW1TUJ1_9BURK</name>
<comment type="subcellular location">
    <subcellularLocation>
        <location evidence="1">Membrane</location>
        <topology evidence="1">Multi-pass membrane protein</topology>
    </subcellularLocation>
</comment>
<evidence type="ECO:0000259" key="7">
    <source>
        <dbReference type="Pfam" id="PF04138"/>
    </source>
</evidence>
<dbReference type="EMBL" id="JBHSRS010000013">
    <property type="protein sequence ID" value="MFC6280589.1"/>
    <property type="molecule type" value="Genomic_DNA"/>
</dbReference>
<feature type="transmembrane region" description="Helical" evidence="6">
    <location>
        <begin position="93"/>
        <end position="112"/>
    </location>
</feature>
<evidence type="ECO:0000313" key="9">
    <source>
        <dbReference type="Proteomes" id="UP001596270"/>
    </source>
</evidence>
<proteinExistence type="inferred from homology"/>
<dbReference type="InterPro" id="IPR007267">
    <property type="entry name" value="GtrA_DPMS_TM"/>
</dbReference>
<dbReference type="InterPro" id="IPR051401">
    <property type="entry name" value="GtrA_CellWall_Glycosyl"/>
</dbReference>
<comment type="caution">
    <text evidence="8">The sequence shown here is derived from an EMBL/GenBank/DDBJ whole genome shotgun (WGS) entry which is preliminary data.</text>
</comment>
<evidence type="ECO:0000256" key="4">
    <source>
        <dbReference type="ARBA" id="ARBA00022989"/>
    </source>
</evidence>
<dbReference type="PANTHER" id="PTHR38459">
    <property type="entry name" value="PROPHAGE BACTOPRENOL-LINKED GLUCOSE TRANSLOCASE HOMOLOG"/>
    <property type="match status" value="1"/>
</dbReference>
<dbReference type="Pfam" id="PF04138">
    <property type="entry name" value="GtrA_DPMS_TM"/>
    <property type="match status" value="1"/>
</dbReference>
<keyword evidence="3 6" id="KW-0812">Transmembrane</keyword>
<dbReference type="PANTHER" id="PTHR38459:SF1">
    <property type="entry name" value="PROPHAGE BACTOPRENOL-LINKED GLUCOSE TRANSLOCASE HOMOLOG"/>
    <property type="match status" value="1"/>
</dbReference>
<evidence type="ECO:0000256" key="5">
    <source>
        <dbReference type="ARBA" id="ARBA00023136"/>
    </source>
</evidence>
<evidence type="ECO:0000256" key="2">
    <source>
        <dbReference type="ARBA" id="ARBA00009399"/>
    </source>
</evidence>
<dbReference type="Proteomes" id="UP001596270">
    <property type="component" value="Unassembled WGS sequence"/>
</dbReference>
<evidence type="ECO:0000256" key="6">
    <source>
        <dbReference type="SAM" id="Phobius"/>
    </source>
</evidence>